<dbReference type="Pfam" id="PF00348">
    <property type="entry name" value="polyprenyl_synt"/>
    <property type="match status" value="1"/>
</dbReference>
<dbReference type="GO" id="GO:0005739">
    <property type="term" value="C:mitochondrion"/>
    <property type="evidence" value="ECO:0007669"/>
    <property type="project" value="TreeGrafter"/>
</dbReference>
<evidence type="ECO:0000256" key="3">
    <source>
        <dbReference type="ARBA" id="ARBA00022679"/>
    </source>
</evidence>
<dbReference type="GO" id="GO:0006744">
    <property type="term" value="P:ubiquinone biosynthetic process"/>
    <property type="evidence" value="ECO:0007669"/>
    <property type="project" value="TreeGrafter"/>
</dbReference>
<keyword evidence="6" id="KW-0414">Isoprene biosynthesis</keyword>
<dbReference type="Gene3D" id="1.10.600.10">
    <property type="entry name" value="Farnesyl Diphosphate Synthase"/>
    <property type="match status" value="1"/>
</dbReference>
<name>A0A914WNQ8_9BILA</name>
<sequence>MDFLKRCNGSTLCYFTKRCQRACFSALAYKGLLPESMMDLAYGSTSHTVRRIAPQIPSRRSCTTTLIQEQPKSKRELPQFVQQHLDRLQLEVTGALAGTANDVISFGVHRPAGAVETPSNKISFELQEMAKYYFSQGGKLYRPTVALLMAASCSHDRMLETVSENQYKIAVVSEMIHTASLVHDDVIDESDTRRNRPTVNALWGNKMAVLVGDYILAKATQLLCSIGNAQVVSIMAQIIEDLVKGEFMQMGVRDSSSEARFLHYMQKTYKKTASLFANSCKSVAVLAGCNENIQRTAFEYGKNLGMAFQLIDDLLDFVAQSATLGKPAGADLKLGLATAPVLFAAREYPELDRLILRRFSESNDVQKAWDFVLNSDGLRQTRQLARQHCEEAARLIAFLPNSAHFGEHLTDLAMSQLDREH</sequence>
<evidence type="ECO:0000256" key="2">
    <source>
        <dbReference type="ARBA" id="ARBA00006706"/>
    </source>
</evidence>
<keyword evidence="3 7" id="KW-0808">Transferase</keyword>
<evidence type="ECO:0000256" key="1">
    <source>
        <dbReference type="ARBA" id="ARBA00001946"/>
    </source>
</evidence>
<keyword evidence="5" id="KW-0460">Magnesium</keyword>
<dbReference type="PROSITE" id="PS00444">
    <property type="entry name" value="POLYPRENYL_SYNTHASE_2"/>
    <property type="match status" value="1"/>
</dbReference>
<comment type="similarity">
    <text evidence="2 7">Belongs to the FPP/GGPP synthase family.</text>
</comment>
<evidence type="ECO:0000256" key="7">
    <source>
        <dbReference type="RuleBase" id="RU004466"/>
    </source>
</evidence>
<dbReference type="GO" id="GO:0004659">
    <property type="term" value="F:prenyltransferase activity"/>
    <property type="evidence" value="ECO:0007669"/>
    <property type="project" value="InterPro"/>
</dbReference>
<organism evidence="8 9">
    <name type="scientific">Plectus sambesii</name>
    <dbReference type="NCBI Taxonomy" id="2011161"/>
    <lineage>
        <taxon>Eukaryota</taxon>
        <taxon>Metazoa</taxon>
        <taxon>Ecdysozoa</taxon>
        <taxon>Nematoda</taxon>
        <taxon>Chromadorea</taxon>
        <taxon>Plectida</taxon>
        <taxon>Plectina</taxon>
        <taxon>Plectoidea</taxon>
        <taxon>Plectidae</taxon>
        <taxon>Plectus</taxon>
    </lineage>
</organism>
<dbReference type="Proteomes" id="UP000887566">
    <property type="component" value="Unplaced"/>
</dbReference>
<dbReference type="WBParaSite" id="PSAMB.scaffold4604size25399.g24796.t1">
    <property type="protein sequence ID" value="PSAMB.scaffold4604size25399.g24796.t1"/>
    <property type="gene ID" value="PSAMB.scaffold4604size25399.g24796"/>
</dbReference>
<dbReference type="InterPro" id="IPR033749">
    <property type="entry name" value="Polyprenyl_synt_CS"/>
</dbReference>
<dbReference type="SUPFAM" id="SSF48576">
    <property type="entry name" value="Terpenoid synthases"/>
    <property type="match status" value="1"/>
</dbReference>
<dbReference type="GO" id="GO:0042811">
    <property type="term" value="P:pheromone biosynthetic process"/>
    <property type="evidence" value="ECO:0007669"/>
    <property type="project" value="UniProtKB-ARBA"/>
</dbReference>
<keyword evidence="8" id="KW-1185">Reference proteome</keyword>
<reference evidence="9" key="1">
    <citation type="submission" date="2022-11" db="UniProtKB">
        <authorList>
            <consortium name="WormBaseParasite"/>
        </authorList>
    </citation>
    <scope>IDENTIFICATION</scope>
</reference>
<evidence type="ECO:0000256" key="4">
    <source>
        <dbReference type="ARBA" id="ARBA00022723"/>
    </source>
</evidence>
<dbReference type="GO" id="GO:0046872">
    <property type="term" value="F:metal ion binding"/>
    <property type="evidence" value="ECO:0007669"/>
    <property type="project" value="UniProtKB-KW"/>
</dbReference>
<dbReference type="GO" id="GO:0008299">
    <property type="term" value="P:isoprenoid biosynthetic process"/>
    <property type="evidence" value="ECO:0007669"/>
    <property type="project" value="UniProtKB-KW"/>
</dbReference>
<dbReference type="SFLD" id="SFLDS00005">
    <property type="entry name" value="Isoprenoid_Synthase_Type_I"/>
    <property type="match status" value="1"/>
</dbReference>
<dbReference type="CDD" id="cd00685">
    <property type="entry name" value="Trans_IPPS_HT"/>
    <property type="match status" value="1"/>
</dbReference>
<dbReference type="GO" id="GO:1990234">
    <property type="term" value="C:transferase complex"/>
    <property type="evidence" value="ECO:0007669"/>
    <property type="project" value="TreeGrafter"/>
</dbReference>
<keyword evidence="4" id="KW-0479">Metal-binding</keyword>
<accession>A0A914WNQ8</accession>
<evidence type="ECO:0000256" key="6">
    <source>
        <dbReference type="ARBA" id="ARBA00023229"/>
    </source>
</evidence>
<evidence type="ECO:0000313" key="9">
    <source>
        <dbReference type="WBParaSite" id="PSAMB.scaffold4604size25399.g24796.t1"/>
    </source>
</evidence>
<dbReference type="AlphaFoldDB" id="A0A914WNQ8"/>
<dbReference type="InterPro" id="IPR000092">
    <property type="entry name" value="Polyprenyl_synt"/>
</dbReference>
<protein>
    <submittedName>
        <fullName evidence="9">Decaprenyl diphosphate synthase subunit 1</fullName>
    </submittedName>
</protein>
<dbReference type="PANTHER" id="PTHR12001:SF69">
    <property type="entry name" value="ALL TRANS-POLYPRENYL-DIPHOSPHATE SYNTHASE PDSS1"/>
    <property type="match status" value="1"/>
</dbReference>
<dbReference type="PANTHER" id="PTHR12001">
    <property type="entry name" value="GERANYLGERANYL PYROPHOSPHATE SYNTHASE"/>
    <property type="match status" value="1"/>
</dbReference>
<evidence type="ECO:0000256" key="5">
    <source>
        <dbReference type="ARBA" id="ARBA00022842"/>
    </source>
</evidence>
<evidence type="ECO:0000313" key="8">
    <source>
        <dbReference type="Proteomes" id="UP000887566"/>
    </source>
</evidence>
<proteinExistence type="inferred from homology"/>
<dbReference type="InterPro" id="IPR008949">
    <property type="entry name" value="Isoprenoid_synthase_dom_sf"/>
</dbReference>
<comment type="cofactor">
    <cofactor evidence="1">
        <name>Mg(2+)</name>
        <dbReference type="ChEBI" id="CHEBI:18420"/>
    </cofactor>
</comment>